<dbReference type="GO" id="GO:0005938">
    <property type="term" value="C:cell cortex"/>
    <property type="evidence" value="ECO:0007669"/>
    <property type="project" value="UniProtKB-SubCell"/>
</dbReference>
<dbReference type="InterPro" id="IPR008989">
    <property type="entry name" value="Myosin_S1_N"/>
</dbReference>
<dbReference type="PROSITE" id="PS51844">
    <property type="entry name" value="SH3_LIKE"/>
    <property type="match status" value="1"/>
</dbReference>
<dbReference type="PROSITE" id="PS50096">
    <property type="entry name" value="IQ"/>
    <property type="match status" value="1"/>
</dbReference>
<dbReference type="GO" id="GO:0051015">
    <property type="term" value="F:actin filament binding"/>
    <property type="evidence" value="ECO:0007669"/>
    <property type="project" value="InterPro"/>
</dbReference>
<feature type="compositionally biased region" description="Polar residues" evidence="22">
    <location>
        <begin position="1945"/>
        <end position="1954"/>
    </location>
</feature>
<evidence type="ECO:0000256" key="14">
    <source>
        <dbReference type="ARBA" id="ARBA00023329"/>
    </source>
</evidence>
<feature type="domain" description="Myosin motor" evidence="23">
    <location>
        <begin position="80"/>
        <end position="774"/>
    </location>
</feature>
<dbReference type="PROSITE" id="PS51456">
    <property type="entry name" value="MYOSIN_MOTOR"/>
    <property type="match status" value="1"/>
</dbReference>
<evidence type="ECO:0000259" key="24">
    <source>
        <dbReference type="PROSITE" id="PS51844"/>
    </source>
</evidence>
<keyword evidence="13" id="KW-0206">Cytoskeleton</keyword>
<dbReference type="GO" id="GO:0005524">
    <property type="term" value="F:ATP binding"/>
    <property type="evidence" value="ECO:0007669"/>
    <property type="project" value="UniProtKB-UniRule"/>
</dbReference>
<keyword evidence="11 20" id="KW-0505">Motor protein</keyword>
<feature type="coiled-coil region" evidence="21">
    <location>
        <begin position="1311"/>
        <end position="1422"/>
    </location>
</feature>
<keyword evidence="6 20" id="KW-0067">ATP-binding</keyword>
<evidence type="ECO:0000256" key="7">
    <source>
        <dbReference type="ARBA" id="ARBA00022860"/>
    </source>
</evidence>
<dbReference type="FunFam" id="1.20.58.530:FF:000003">
    <property type="entry name" value="Myosin heavy chain 10"/>
    <property type="match status" value="1"/>
</dbReference>
<reference evidence="25" key="4">
    <citation type="submission" date="2025-09" db="UniProtKB">
        <authorList>
            <consortium name="Ensembl"/>
        </authorList>
    </citation>
    <scope>IDENTIFICATION</scope>
</reference>
<evidence type="ECO:0000256" key="5">
    <source>
        <dbReference type="ARBA" id="ARBA00022741"/>
    </source>
</evidence>
<dbReference type="FunFam" id="3.40.850.10:FF:000101">
    <property type="entry name" value="Slow myosin heavy chain 2"/>
    <property type="match status" value="1"/>
</dbReference>
<dbReference type="InterPro" id="IPR027417">
    <property type="entry name" value="P-loop_NTPase"/>
</dbReference>
<dbReference type="Pfam" id="PF00063">
    <property type="entry name" value="Myosin_head"/>
    <property type="match status" value="1"/>
</dbReference>
<dbReference type="Gene3D" id="2.30.30.360">
    <property type="entry name" value="Myosin S1 fragment, N-terminal"/>
    <property type="match status" value="1"/>
</dbReference>
<dbReference type="FunFam" id="2.30.30.360:FF:000001">
    <property type="entry name" value="Myosin heavy chain"/>
    <property type="match status" value="1"/>
</dbReference>
<feature type="binding site" evidence="20">
    <location>
        <begin position="173"/>
        <end position="180"/>
    </location>
    <ligand>
        <name>ATP</name>
        <dbReference type="ChEBI" id="CHEBI:30616"/>
    </ligand>
</feature>
<accession>A0A3P8ZK83</accession>
<dbReference type="Gene3D" id="1.20.5.4820">
    <property type="match status" value="1"/>
</dbReference>
<comment type="similarity">
    <text evidence="3 20">Belongs to the TRAFAC class myosin-kinesin ATPase superfamily. Myosin family.</text>
</comment>
<evidence type="ECO:0000256" key="11">
    <source>
        <dbReference type="ARBA" id="ARBA00023175"/>
    </source>
</evidence>
<dbReference type="InterPro" id="IPR036961">
    <property type="entry name" value="Kinesin_motor_dom_sf"/>
</dbReference>
<sequence>IGQQADKFLYKDGGKIANPLDQADWSSKKLVWVPSETLGFVAGSVKEEQGEECLVELADTGKKVKVNKDDIQKMNPPKFNKVEDMAELTCLNEASVLHNLKDRYYSGLIYTYSGLFCVVINPYKNLPIYSENIIEMYKGKKRHELPPHIYAITDNAYRSMMQDREDQSILCTGESGAGKTENTKKVIQYLAHVASSFKSKKEQGELEKQLLQANPILEAFGNAKTVKNDNSSRFGKFIRINFDVNGYIVGANIETYLLEKSRAIRQAKEERAFHIFYYLLSGAGAKMPELCLEDYKKYRFLTYGNVTITGQQDSDLFTETMDAFDIMSIPEDERIGLLKTVSAVLQLGNMSFKKERNSDQASMPDDTAAQKVCHLLGMNVTDFTRAILSPKIKVGRDFVQKAQTQEQAEFAVEALAKASYERMFRWLVMRINKALDKTKRQGASFIGILDIAGFEIFELNSFEQLCINYTNEKLQQLFNHTMFVLEQEEYQREGIEWSFIDFGLDLQPCIDLIEKHASPPGVLALLDEECWFPKATDKSFVEKLVQEQGAHPKFQKPKKLKGESDFCIIHYAGKVEYKADEWLMKNMDPLNDNVTTLLNQSTDKFVSELWKDVDRIVGLDKVAGMSDGGMHGAAKVRKGMFRTVGQLYKEQLSNLMTTLRNTNPNFVRCIIPNHEKKAGKLEPHLVLDQLKCNGVLEGIRICRQGFPNRIVFQEFRQRYEILTPNAIPKGFMDGKQACVLMIKALELDSNLYRIGQSKVFFRAGVLAHLEEERDMKITDLIISFQAWCRGYVARKAFMKRQQQLTAMRVIQRNCAAYLKLRNWQWWRLFTKVKPLLQVTRQEEEMLAREDELAKTKERQQQTEIQLKEFEAKQQQLVSEKQALQEQLQAETELCAEAEEMRSRLAIRKQELEEILHDLEARVEEEEERVTQLQTEKKKMQQNITDLEQQLDEEEAARQKLQLEKMTTDAKLKKIEEDVMVLDDQNNKLIKEKKLLEERVAEFTSNLAEEEEKSKSLQKLKNKHEAMITDLEDRLRKEEKGRQELEKNRRKLEGDSSELHDQLADLQAQIAELKAQLAKKEEELLAALARIEEEAAAKNTAQKKIRELEAQMSELQEDLELERAARNKAEKHRRDLGEELEALKTELEDTLDSTAAQQELRTKRETEVNQLKKVLEDEAKLHEQQVADMRHKHNQAFDELNEQLEQAKRVRVSMEKAKQALESEKNELAIELQSLTQGKNDSEHRRKKAEAQVQELQVKHTESEKQRQELANKTLELDNVTSMLSAVEGKSIKAAKDFSAVESQLQDVQGLLQEETRQKLALSTRLRQMEDEKGNLKETLEEEEGAKKNLEKQLYALQSQVGNMKKKVELEGQALEGAEEAKKRLQRELDGVTQQLEEKTSAFDKLDKTKTRLQQELDDMMVDLDNQRTIVSNLEKKQKKFDQLLAEEKTISSKNAEQRDRAEAEAREKETKALTLTRELEAMHALKDELDRANKVLKAEMEDLVSSKDDVGKSVHELEKAKRAMDQQVEEMRTQLEELEDELQTTEDAKLRLEVNMQAMKAQFDRDLQARDEQGEERRKQLVKQVREMETELEDERRQRALAVAAKKKQELDLKDLEAAIDMANKGRDEALKQLKKLQAQMKDQIRELDDLRLSRDEALNMAKENEKKIKTMEGDAIHLQEELASAEKAKRQAQAERDELQEEINSHATKTSLTVDEKRRLESRIAKLEEELEEEQLNTEMVNDRLKRTTLQTEQLTTELTAERSTAQRLEGARAQLDRQNKEMKLKLGELEGAVKSKFKASITALEAKILQLEEQLDIESKERQQSSRLVKRTEKKLKEVLLQVDDERRNAEQFKADKANVRMRQLKRQLEEAEEEVTRANANRRKLQRELEDATESHDAMNREVTTLKSKLRRGDLPTNLPSNMRRIINRTGMGESDEETDMTGETSEPTHE</sequence>
<feature type="region of interest" description="Disordered" evidence="22">
    <location>
        <begin position="1035"/>
        <end position="1056"/>
    </location>
</feature>
<comment type="subcellular location">
    <subcellularLocation>
        <location evidence="2">Cytoplasm</location>
        <location evidence="2">Cell cortex</location>
    </subcellularLocation>
    <subcellularLocation>
        <location evidence="1">Cytoplasm</location>
        <location evidence="1">Cytoskeleton</location>
    </subcellularLocation>
    <subcellularLocation>
        <location evidence="15">Cytoplasmic vesicle</location>
        <location evidence="15">Secretory vesicle</location>
        <location evidence="15">Cortical granule</location>
    </subcellularLocation>
</comment>
<reference evidence="26" key="1">
    <citation type="journal article" date="2014" name="PLoS ONE">
        <title>The genome and linkage map of the northern pike (Esox lucius): conserved synteny revealed between the salmonid sister group and the Neoteleostei.</title>
        <authorList>
            <person name="Rondeau E.B."/>
            <person name="Minkley D.R."/>
            <person name="Leong J.S."/>
            <person name="Messmer A.M."/>
            <person name="Jantzen J.R."/>
            <person name="von Schalburg K.R."/>
            <person name="Lemon C."/>
            <person name="Bird N.H."/>
            <person name="Koop B.F."/>
        </authorList>
    </citation>
    <scope>NUCLEOTIDE SEQUENCE</scope>
</reference>
<evidence type="ECO:0000256" key="16">
    <source>
        <dbReference type="ARBA" id="ARBA00039816"/>
    </source>
</evidence>
<keyword evidence="7" id="KW-0112">Calmodulin-binding</keyword>
<proteinExistence type="inferred from homology"/>
<dbReference type="FunFam" id="1.20.5.340:FF:000009">
    <property type="entry name" value="myosin-11 isoform X2"/>
    <property type="match status" value="1"/>
</dbReference>
<feature type="domain" description="Myosin N-terminal SH3-like" evidence="24">
    <location>
        <begin position="26"/>
        <end position="76"/>
    </location>
</feature>
<dbReference type="InterPro" id="IPR001609">
    <property type="entry name" value="Myosin_head_motor_dom-like"/>
</dbReference>
<keyword evidence="26" id="KW-1185">Reference proteome</keyword>
<dbReference type="SMART" id="SM00242">
    <property type="entry name" value="MYSc"/>
    <property type="match status" value="1"/>
</dbReference>
<evidence type="ECO:0000256" key="3">
    <source>
        <dbReference type="ARBA" id="ARBA00008314"/>
    </source>
</evidence>
<dbReference type="Pfam" id="PF00612">
    <property type="entry name" value="IQ"/>
    <property type="match status" value="1"/>
</dbReference>
<name>A0A3P8ZK83_ESOLU</name>
<dbReference type="FunFam" id="1.20.5.340:FF:000008">
    <property type="entry name" value="Myosin heavy chain 11"/>
    <property type="match status" value="1"/>
</dbReference>
<evidence type="ECO:0000256" key="20">
    <source>
        <dbReference type="PROSITE-ProRule" id="PRU00782"/>
    </source>
</evidence>
<dbReference type="PANTHER" id="PTHR45615:SF16">
    <property type="entry name" value="MYOSIN-9"/>
    <property type="match status" value="1"/>
</dbReference>
<evidence type="ECO:0000256" key="2">
    <source>
        <dbReference type="ARBA" id="ARBA00004544"/>
    </source>
</evidence>
<keyword evidence="9 21" id="KW-0175">Coiled coil</keyword>
<evidence type="ECO:0000256" key="15">
    <source>
        <dbReference type="ARBA" id="ARBA00037865"/>
    </source>
</evidence>
<keyword evidence="5 20" id="KW-0547">Nucleotide-binding</keyword>
<dbReference type="FunFam" id="1.20.5.4820:FF:000002">
    <property type="entry name" value="Myosin heavy chain 10"/>
    <property type="match status" value="1"/>
</dbReference>
<dbReference type="FunFam" id="1.20.120.720:FF:000002">
    <property type="entry name" value="Myosin heavy chain 10"/>
    <property type="match status" value="1"/>
</dbReference>
<dbReference type="Bgee" id="ENSELUG00000005629">
    <property type="expression patterns" value="Expressed in nose and 15 other cell types or tissues"/>
</dbReference>
<evidence type="ECO:0000256" key="22">
    <source>
        <dbReference type="SAM" id="MobiDB-lite"/>
    </source>
</evidence>
<dbReference type="FunFam" id="3.30.70.1590:FF:000001">
    <property type="entry name" value="Myosin heavy chain"/>
    <property type="match status" value="1"/>
</dbReference>
<dbReference type="Pfam" id="PF01576">
    <property type="entry name" value="Myosin_tail_1"/>
    <property type="match status" value="1"/>
</dbReference>
<organism evidence="25 26">
    <name type="scientific">Esox lucius</name>
    <name type="common">Northern pike</name>
    <dbReference type="NCBI Taxonomy" id="8010"/>
    <lineage>
        <taxon>Eukaryota</taxon>
        <taxon>Metazoa</taxon>
        <taxon>Chordata</taxon>
        <taxon>Craniata</taxon>
        <taxon>Vertebrata</taxon>
        <taxon>Euteleostomi</taxon>
        <taxon>Actinopterygii</taxon>
        <taxon>Neopterygii</taxon>
        <taxon>Teleostei</taxon>
        <taxon>Protacanthopterygii</taxon>
        <taxon>Esociformes</taxon>
        <taxon>Esocidae</taxon>
        <taxon>Esox</taxon>
    </lineage>
</organism>
<dbReference type="PANTHER" id="PTHR45615">
    <property type="entry name" value="MYOSIN HEAVY CHAIN, NON-MUSCLE"/>
    <property type="match status" value="1"/>
</dbReference>
<dbReference type="GO" id="GO:0000146">
    <property type="term" value="F:microfilament motor activity"/>
    <property type="evidence" value="ECO:0007669"/>
    <property type="project" value="TreeGrafter"/>
</dbReference>
<evidence type="ECO:0000256" key="21">
    <source>
        <dbReference type="SAM" id="Coils"/>
    </source>
</evidence>
<dbReference type="SUPFAM" id="SSF90257">
    <property type="entry name" value="Myosin rod fragments"/>
    <property type="match status" value="6"/>
</dbReference>
<dbReference type="PRINTS" id="PR00193">
    <property type="entry name" value="MYOSINHEAVY"/>
</dbReference>
<evidence type="ECO:0000256" key="10">
    <source>
        <dbReference type="ARBA" id="ARBA00023123"/>
    </source>
</evidence>
<feature type="coiled-coil region" evidence="21">
    <location>
        <begin position="1458"/>
        <end position="1912"/>
    </location>
</feature>
<evidence type="ECO:0000256" key="17">
    <source>
        <dbReference type="ARBA" id="ARBA00041440"/>
    </source>
</evidence>
<reference evidence="25" key="3">
    <citation type="submission" date="2025-08" db="UniProtKB">
        <authorList>
            <consortium name="Ensembl"/>
        </authorList>
    </citation>
    <scope>IDENTIFICATION</scope>
</reference>
<dbReference type="GO" id="GO:0032982">
    <property type="term" value="C:myosin filament"/>
    <property type="evidence" value="ECO:0007669"/>
    <property type="project" value="TreeGrafter"/>
</dbReference>
<keyword evidence="8" id="KW-0133">Cell shape</keyword>
<keyword evidence="12 20" id="KW-0009">Actin-binding</keyword>
<dbReference type="Pfam" id="PF02736">
    <property type="entry name" value="Myosin_N"/>
    <property type="match status" value="1"/>
</dbReference>
<dbReference type="GO" id="GO:0016460">
    <property type="term" value="C:myosin II complex"/>
    <property type="evidence" value="ECO:0007669"/>
    <property type="project" value="TreeGrafter"/>
</dbReference>
<dbReference type="Gene3D" id="1.20.58.530">
    <property type="match status" value="1"/>
</dbReference>
<evidence type="ECO:0000256" key="9">
    <source>
        <dbReference type="ARBA" id="ARBA00023054"/>
    </source>
</evidence>
<keyword evidence="14" id="KW-0968">Cytoplasmic vesicle</keyword>
<dbReference type="Ensembl" id="ENSELUT00000012340.3">
    <property type="protein sequence ID" value="ENSELUP00000028858.2"/>
    <property type="gene ID" value="ENSELUG00000005629.3"/>
</dbReference>
<dbReference type="Gene3D" id="1.20.5.340">
    <property type="match status" value="4"/>
</dbReference>
<dbReference type="FunFam" id="4.10.270.10:FF:000001">
    <property type="entry name" value="Myosin heavy chain, non-muscle"/>
    <property type="match status" value="1"/>
</dbReference>
<dbReference type="Gene3D" id="1.10.10.820">
    <property type="match status" value="1"/>
</dbReference>
<dbReference type="GO" id="GO:0008360">
    <property type="term" value="P:regulation of cell shape"/>
    <property type="evidence" value="ECO:0007669"/>
    <property type="project" value="UniProtKB-KW"/>
</dbReference>
<feature type="region of interest" description="Actin-binding" evidence="20">
    <location>
        <begin position="652"/>
        <end position="674"/>
    </location>
</feature>
<evidence type="ECO:0000256" key="13">
    <source>
        <dbReference type="ARBA" id="ARBA00023212"/>
    </source>
</evidence>
<evidence type="ECO:0000256" key="8">
    <source>
        <dbReference type="ARBA" id="ARBA00022960"/>
    </source>
</evidence>
<dbReference type="InterPro" id="IPR004009">
    <property type="entry name" value="SH3_Myosin"/>
</dbReference>
<dbReference type="Gene3D" id="6.10.250.2420">
    <property type="match status" value="1"/>
</dbReference>
<feature type="region of interest" description="Disordered" evidence="22">
    <location>
        <begin position="1915"/>
        <end position="1954"/>
    </location>
</feature>
<dbReference type="SMART" id="SM00015">
    <property type="entry name" value="IQ"/>
    <property type="match status" value="1"/>
</dbReference>
<evidence type="ECO:0000259" key="23">
    <source>
        <dbReference type="PROSITE" id="PS51456"/>
    </source>
</evidence>
<evidence type="ECO:0000256" key="19">
    <source>
        <dbReference type="ARBA" id="ARBA00043098"/>
    </source>
</evidence>
<dbReference type="InterPro" id="IPR000048">
    <property type="entry name" value="IQ_motif_EF-hand-BS"/>
</dbReference>
<dbReference type="GO" id="GO:0005516">
    <property type="term" value="F:calmodulin binding"/>
    <property type="evidence" value="ECO:0007669"/>
    <property type="project" value="UniProtKB-KW"/>
</dbReference>
<dbReference type="GeneTree" id="ENSGT00940000155632"/>
<dbReference type="Gene3D" id="1.20.120.720">
    <property type="entry name" value="Myosin VI head, motor domain, U50 subdomain"/>
    <property type="match status" value="1"/>
</dbReference>
<evidence type="ECO:0000313" key="26">
    <source>
        <dbReference type="Proteomes" id="UP000265140"/>
    </source>
</evidence>
<evidence type="ECO:0000256" key="4">
    <source>
        <dbReference type="ARBA" id="ARBA00022490"/>
    </source>
</evidence>
<reference evidence="25" key="2">
    <citation type="submission" date="2020-02" db="EMBL/GenBank/DDBJ databases">
        <title>Esox lucius (northern pike) genome, fEsoLuc1, primary haplotype.</title>
        <authorList>
            <person name="Myers G."/>
            <person name="Karagic N."/>
            <person name="Meyer A."/>
            <person name="Pippel M."/>
            <person name="Reichard M."/>
            <person name="Winkler S."/>
            <person name="Tracey A."/>
            <person name="Sims Y."/>
            <person name="Howe K."/>
            <person name="Rhie A."/>
            <person name="Formenti G."/>
            <person name="Durbin R."/>
            <person name="Fedrigo O."/>
            <person name="Jarvis E.D."/>
        </authorList>
    </citation>
    <scope>NUCLEOTIDE SEQUENCE [LARGE SCALE GENOMIC DNA]</scope>
</reference>
<evidence type="ECO:0000256" key="1">
    <source>
        <dbReference type="ARBA" id="ARBA00004245"/>
    </source>
</evidence>
<dbReference type="InterPro" id="IPR002928">
    <property type="entry name" value="Myosin_tail"/>
</dbReference>
<dbReference type="STRING" id="8010.ENSELUP00000028858"/>
<keyword evidence="4" id="KW-0963">Cytoplasm</keyword>
<evidence type="ECO:0000256" key="12">
    <source>
        <dbReference type="ARBA" id="ARBA00023203"/>
    </source>
</evidence>
<dbReference type="FunFam" id="1.20.5.340:FF:000007">
    <property type="entry name" value="Myosin heavy chain, non-muscle"/>
    <property type="match status" value="1"/>
</dbReference>
<dbReference type="Proteomes" id="UP000265140">
    <property type="component" value="Chromosome 9"/>
</dbReference>
<evidence type="ECO:0000256" key="6">
    <source>
        <dbReference type="ARBA" id="ARBA00022840"/>
    </source>
</evidence>
<dbReference type="GO" id="GO:0060473">
    <property type="term" value="C:cortical granule"/>
    <property type="evidence" value="ECO:0007669"/>
    <property type="project" value="UniProtKB-SubCell"/>
</dbReference>
<protein>
    <recommendedName>
        <fullName evidence="16">Myosin-9</fullName>
    </recommendedName>
    <alternativeName>
        <fullName evidence="17">Myosin heavy chain 9</fullName>
    </alternativeName>
    <alternativeName>
        <fullName evidence="18">Myosin heavy chain, non-muscle IIa</fullName>
    </alternativeName>
    <alternativeName>
        <fullName evidence="19">Non-muscle myosin heavy chain IIa</fullName>
    </alternativeName>
</protein>
<evidence type="ECO:0000256" key="18">
    <source>
        <dbReference type="ARBA" id="ARBA00042289"/>
    </source>
</evidence>
<keyword evidence="10 20" id="KW-0518">Myosin</keyword>
<dbReference type="Gene3D" id="3.40.850.10">
    <property type="entry name" value="Kinesin motor domain"/>
    <property type="match status" value="1"/>
</dbReference>
<evidence type="ECO:0000313" key="25">
    <source>
        <dbReference type="Ensembl" id="ENSELUP00000028858.2"/>
    </source>
</evidence>
<dbReference type="SUPFAM" id="SSF52540">
    <property type="entry name" value="P-loop containing nucleoside triphosphate hydrolases"/>
    <property type="match status" value="1"/>
</dbReference>